<evidence type="ECO:0000256" key="1">
    <source>
        <dbReference type="SAM" id="Coils"/>
    </source>
</evidence>
<proteinExistence type="predicted"/>
<feature type="region of interest" description="Disordered" evidence="2">
    <location>
        <begin position="330"/>
        <end position="380"/>
    </location>
</feature>
<evidence type="ECO:0000313" key="3">
    <source>
        <dbReference type="EMBL" id="KAK5703089.1"/>
    </source>
</evidence>
<accession>A0AAN7VUQ5</accession>
<dbReference type="EMBL" id="JAVRQU010000005">
    <property type="protein sequence ID" value="KAK5703089.1"/>
    <property type="molecule type" value="Genomic_DNA"/>
</dbReference>
<keyword evidence="1" id="KW-0175">Coiled coil</keyword>
<dbReference type="AlphaFoldDB" id="A0AAN7VUQ5"/>
<sequence>MTDHTPKRKYEEDSPVPKTISQVRSTNIDAGRDSGNVKSAFDKIDPPSSKKSKTESRPEMSSTALSTKHEVNAGTKLIPLLPEWGINVVSFPLNFVEVGGYLNLSYVGQIGKLWEMCQEPIWCYYGHCKTELGPRTQDFDTMLKVLDQGLAVKLTDITSTFEPDFKKFTEAHGKENWYITVFGRLVHQVFVALAEYRKRNKFPNVFSGAGADNDTVIVAKDTLRWPTEDVFRVRMMWLLWMKEIVGSRGLASFSSVQAMKGQVKPPIFCKKRPASNDTAPVSASKSPLEAMVSVPQSTNLAITTSTGSSNGANVAHEGRLLDSVTRSLRGTSVNPKAKTGPDEGHNSAITTPMHGHHLPGGTTQITPHLSNTSGPASTQDGREALHNTLLKDPNLAFVNVYLQNKIKQVGEQLAMTQERIQDTEGIDEKQTRLLEKERAEVLKKEKAELLKSENVKLTERLAELLEDAKQAKAKLDAKEESVSGKKLEIARLRKERLAGI</sequence>
<organism evidence="3 4">
    <name type="scientific">Elasticomyces elasticus</name>
    <dbReference type="NCBI Taxonomy" id="574655"/>
    <lineage>
        <taxon>Eukaryota</taxon>
        <taxon>Fungi</taxon>
        <taxon>Dikarya</taxon>
        <taxon>Ascomycota</taxon>
        <taxon>Pezizomycotina</taxon>
        <taxon>Dothideomycetes</taxon>
        <taxon>Dothideomycetidae</taxon>
        <taxon>Mycosphaerellales</taxon>
        <taxon>Teratosphaeriaceae</taxon>
        <taxon>Elasticomyces</taxon>
    </lineage>
</organism>
<feature type="compositionally biased region" description="Basic and acidic residues" evidence="2">
    <location>
        <begin position="1"/>
        <end position="12"/>
    </location>
</feature>
<dbReference type="Proteomes" id="UP001310594">
    <property type="component" value="Unassembled WGS sequence"/>
</dbReference>
<comment type="caution">
    <text evidence="3">The sequence shown here is derived from an EMBL/GenBank/DDBJ whole genome shotgun (WGS) entry which is preliminary data.</text>
</comment>
<protein>
    <submittedName>
        <fullName evidence="3">Uncharacterized protein</fullName>
    </submittedName>
</protein>
<evidence type="ECO:0000256" key="2">
    <source>
        <dbReference type="SAM" id="MobiDB-lite"/>
    </source>
</evidence>
<feature type="compositionally biased region" description="Polar residues" evidence="2">
    <location>
        <begin position="19"/>
        <end position="28"/>
    </location>
</feature>
<reference evidence="3" key="1">
    <citation type="submission" date="2023-08" db="EMBL/GenBank/DDBJ databases">
        <title>Black Yeasts Isolated from many extreme environments.</title>
        <authorList>
            <person name="Coleine C."/>
            <person name="Stajich J.E."/>
            <person name="Selbmann L."/>
        </authorList>
    </citation>
    <scope>NUCLEOTIDE SEQUENCE</scope>
    <source>
        <strain evidence="3">CCFEE 5810</strain>
    </source>
</reference>
<gene>
    <name evidence="3" type="ORF">LTR97_004036</name>
</gene>
<feature type="region of interest" description="Disordered" evidence="2">
    <location>
        <begin position="1"/>
        <end position="67"/>
    </location>
</feature>
<evidence type="ECO:0000313" key="4">
    <source>
        <dbReference type="Proteomes" id="UP001310594"/>
    </source>
</evidence>
<name>A0AAN7VUQ5_9PEZI</name>
<feature type="coiled-coil region" evidence="1">
    <location>
        <begin position="447"/>
        <end position="495"/>
    </location>
</feature>
<feature type="compositionally biased region" description="Polar residues" evidence="2">
    <location>
        <begin position="361"/>
        <end position="379"/>
    </location>
</feature>